<evidence type="ECO:0000259" key="7">
    <source>
        <dbReference type="Pfam" id="PF04182"/>
    </source>
</evidence>
<dbReference type="FunCoup" id="A0A6I8ULD3">
    <property type="interactions" value="256"/>
</dbReference>
<dbReference type="Pfam" id="PF04182">
    <property type="entry name" value="B-block_TFIIIC"/>
    <property type="match status" value="1"/>
</dbReference>
<keyword evidence="3" id="KW-0238">DNA-binding</keyword>
<keyword evidence="5" id="KW-0539">Nucleus</keyword>
<dbReference type="GO" id="GO:0003677">
    <property type="term" value="F:DNA binding"/>
    <property type="evidence" value="ECO:0007669"/>
    <property type="project" value="UniProtKB-KW"/>
</dbReference>
<dbReference type="GO" id="GO:0005634">
    <property type="term" value="C:nucleus"/>
    <property type="evidence" value="ECO:0007669"/>
    <property type="project" value="UniProtKB-SubCell"/>
</dbReference>
<keyword evidence="4" id="KW-0804">Transcription</keyword>
<dbReference type="PANTHER" id="PTHR15180:SF1">
    <property type="entry name" value="GENERAL TRANSCRIPTION FACTOR 3C POLYPEPTIDE 1"/>
    <property type="match status" value="1"/>
</dbReference>
<evidence type="ECO:0000313" key="11">
    <source>
        <dbReference type="RefSeq" id="XP_001357329.2"/>
    </source>
</evidence>
<evidence type="ECO:0000256" key="2">
    <source>
        <dbReference type="ARBA" id="ARBA00022553"/>
    </source>
</evidence>
<reference evidence="11" key="1">
    <citation type="submission" date="2025-08" db="UniProtKB">
        <authorList>
            <consortium name="RefSeq"/>
        </authorList>
    </citation>
    <scope>IDENTIFICATION</scope>
    <source>
        <strain evidence="11">MV-25-SWS-2005</strain>
        <tissue evidence="11">Whole body</tissue>
    </source>
</reference>
<keyword evidence="10" id="KW-1185">Reference proteome</keyword>
<comment type="subcellular location">
    <subcellularLocation>
        <location evidence="1">Nucleus</location>
    </subcellularLocation>
</comment>
<feature type="domain" description="GTF3C1 extended winged-helix" evidence="9">
    <location>
        <begin position="502"/>
        <end position="604"/>
    </location>
</feature>
<dbReference type="GO" id="GO:0006384">
    <property type="term" value="P:transcription initiation at RNA polymerase III promoter"/>
    <property type="evidence" value="ECO:0007669"/>
    <property type="project" value="InterPro"/>
</dbReference>
<evidence type="ECO:0000256" key="5">
    <source>
        <dbReference type="ARBA" id="ARBA00023242"/>
    </source>
</evidence>
<evidence type="ECO:0000256" key="4">
    <source>
        <dbReference type="ARBA" id="ARBA00023163"/>
    </source>
</evidence>
<feature type="compositionally biased region" description="Low complexity" evidence="6">
    <location>
        <begin position="313"/>
        <end position="323"/>
    </location>
</feature>
<feature type="domain" description="General transcription factor 3C polypeptide 1 winged-helix" evidence="8">
    <location>
        <begin position="9"/>
        <end position="73"/>
    </location>
</feature>
<evidence type="ECO:0000256" key="6">
    <source>
        <dbReference type="SAM" id="MobiDB-lite"/>
    </source>
</evidence>
<name>A0A6I8ULD3_DROPS</name>
<feature type="compositionally biased region" description="Basic and acidic residues" evidence="6">
    <location>
        <begin position="1730"/>
        <end position="1745"/>
    </location>
</feature>
<keyword evidence="2" id="KW-0597">Phosphoprotein</keyword>
<accession>A0A6I8ULD3</accession>
<dbReference type="Proteomes" id="UP000001819">
    <property type="component" value="Chromosome 4"/>
</dbReference>
<dbReference type="RefSeq" id="XP_001357329.2">
    <property type="nucleotide sequence ID" value="XM_001357293.4"/>
</dbReference>
<dbReference type="Pfam" id="PF24101">
    <property type="entry name" value="WHD_GTF3C1"/>
    <property type="match status" value="1"/>
</dbReference>
<dbReference type="InterPro" id="IPR056428">
    <property type="entry name" value="WH_GTF3C1"/>
</dbReference>
<organism evidence="10 11">
    <name type="scientific">Drosophila pseudoobscura pseudoobscura</name>
    <name type="common">Fruit fly</name>
    <dbReference type="NCBI Taxonomy" id="46245"/>
    <lineage>
        <taxon>Eukaryota</taxon>
        <taxon>Metazoa</taxon>
        <taxon>Ecdysozoa</taxon>
        <taxon>Arthropoda</taxon>
        <taxon>Hexapoda</taxon>
        <taxon>Insecta</taxon>
        <taxon>Pterygota</taxon>
        <taxon>Neoptera</taxon>
        <taxon>Endopterygota</taxon>
        <taxon>Diptera</taxon>
        <taxon>Brachycera</taxon>
        <taxon>Muscomorpha</taxon>
        <taxon>Ephydroidea</taxon>
        <taxon>Drosophilidae</taxon>
        <taxon>Drosophila</taxon>
        <taxon>Sophophora</taxon>
    </lineage>
</organism>
<dbReference type="InParanoid" id="A0A6I8ULD3"/>
<dbReference type="InterPro" id="IPR056467">
    <property type="entry name" value="eWH_GTF3C1"/>
</dbReference>
<feature type="region of interest" description="Disordered" evidence="6">
    <location>
        <begin position="1730"/>
        <end position="1776"/>
    </location>
</feature>
<sequence>MYATSGGSWINAIFDEVALEGLEGVTLPELWRLLAVRLEFAPSPLPDNLRDQVWALLLRSCPEKLEFYELPSPRPFMPPYDRSNDQDPEIGVAMVAEQCPYMLYRYAPVEEDNVMGNCEDYKTRKPVEAAQLRSLTAAQATEHWDQRLVAVASQEQRNMALTPINLLTPKEMPVQQYVCWEAIGRSRYNGLTTVGPWGLINYCKDASVVFYIKNKLLALQLIAGQAYNERHNGRFTNSSVLMLPRFFRIFKSHTQKSIDKLYMDITQSSSHYIPLSEIPDRLGHLSRKQVKKLLLTHSIRKFFETNHVTRVAPESPISSSSSKSPKEPKPSKRKQVVLQLRNPDLAYEELYENDQEAWEEKLEIEFLDHRHSFVDMPPERECHRAIARFGKRGLTANELCLYAGISMVAVRGFLKHLMKLGQIKDYSEQLGRMRIIRYVASAQAPDVEMKKIELKQTLLQLQCKDEPNIPASSDVAIRDMTEIVANINPFSFNLKDVKLDRQTQRHLRRKEQIVKMIDENCIVQLMNVSSSIKREERKAGYEDTLCRRSLFRLLRSMIDAEIVNVYELTLQYEQRIRFYRLVTHPKIDSDHELLKREILRLKSNFHLMTEERLQRPSQLPAKERKQLIPSKKLSADRHKAQAAKTPAPKLLLARTLHEFLYYVIYEMPREQKPLPMTADLVEQWQKVEPALETRQFLEEWHADQTVVLPYNTEISWRTFIPPLPCYVDKPSGWVYFMDAMDRMPLSLLLRICRIEREDSAERLRLQLKHPIRQHYLLSQLNLENIVSRSRLQKLYARTLCLLNHMGLIQVSDLQLGRESVQRWVYLNKRARLLDTTASSEHNYKKVSADRTYMELRFEFQNRDQIAQYWAKLQHICVYTKLGFRKELADSKKTAARLKPLSFFGPENFDQALELDNGTVPGDQLGAAGLSSLLFAHQFRNWSWVQTKQGKGAGAGALKTYSGNTRKLGALTRIKVTPKMPIRRTAGGTASSVKIPRRKCGPRDDIDRDAMRNMRTLRVHWLPEEDRVLKMGRAVYLFFDAPVLSFALNNVGLVCRDVIRRYLGICNKTTQACVRRLQFLMRMKRDAPDVPSWIYLMQTQPQFNSIYNDRFMSSLKREYPTKTEQNEALLVHFVLVLSKLHQMISNSHGTVRNQFILPDTVDEYRSQLRESTRLNDDQQVLYSNPSTETELQAAIAHGVLHSQVCCAKDKTLFNLQTFEIYKHFSEEVLNAAFSKARADSLLVAVKRRNIQAVSNRQISGPAHVLSSKYKYRLTYVKLAHTVFDSYFLFEQKLNLDKEQHLPSPHFAQLLLLGEWLAKGKLRLSLHLPANILTVDTTSMSRPNGSSTDRILDHYSCILDNAPQTEYSKRLESECSSRQASRVRFHPANLSYRIQACAYIQLSKLPLRVMHFFCGLDALGESITLVSARLEQLDCPFPNCIMRSGNYLNAVERIVHEQRPLLKQLVADALPQSQFQLEVNSADTTLTVSVSNILALTQQLEAYWRQIQQPLECKDLGKLLAEKTLHKLTDWRALCSELIDYEAHIWEAERSQEFEPAMNKEERARVQDVFVVHLPAIGMHAVQQEDHQQAKQDADDMRTAVLAKVLKATYWRYTENTFATLLPTLKKRRYDANAIRHMEDILNYIERLPLGVPAMELRTSFPLGDFLLEALHALADHDLIKRVGVASYMYVHKRHIRNWVVHTFHIKRLERERVQTQVSAAPATLQAVIGQKRKEEALQERETEQAHPSKKIKLAEQNSSDSESDEAGAESVAKRPKRSIKKEPFVNAVRNEASHDAIVMRPQPWIRLNASLNRRVLDRWLGAVLSECISRIGCTVHSLFLRFPYLVPVDVMFLLELLTDLGCLHLMELQTHKVHVETTQDEQCGEQIVTELYEPTLTYIIAHGDAIGRLTSFIGRKKYSTEFI</sequence>
<dbReference type="KEGG" id="dpo:4817991"/>
<gene>
    <name evidence="11" type="primary">LOC4817991</name>
</gene>
<protein>
    <recommendedName>
        <fullName evidence="12">General transcription factor 3C polypeptide 1</fullName>
    </recommendedName>
</protein>
<evidence type="ECO:0008006" key="12">
    <source>
        <dbReference type="Google" id="ProtNLM"/>
    </source>
</evidence>
<evidence type="ECO:0000256" key="1">
    <source>
        <dbReference type="ARBA" id="ARBA00004123"/>
    </source>
</evidence>
<feature type="region of interest" description="Disordered" evidence="6">
    <location>
        <begin position="313"/>
        <end position="335"/>
    </location>
</feature>
<feature type="domain" description="B-block binding subunit of TFIIIC" evidence="7">
    <location>
        <begin position="176"/>
        <end position="248"/>
    </location>
</feature>
<dbReference type="Pfam" id="PF23704">
    <property type="entry name" value="WHD_GTF3C1_N"/>
    <property type="match status" value="1"/>
</dbReference>
<evidence type="ECO:0000259" key="9">
    <source>
        <dbReference type="Pfam" id="PF24101"/>
    </source>
</evidence>
<proteinExistence type="predicted"/>
<evidence type="ECO:0000259" key="8">
    <source>
        <dbReference type="Pfam" id="PF23704"/>
    </source>
</evidence>
<dbReference type="PANTHER" id="PTHR15180">
    <property type="entry name" value="GENERAL TRANSCRIPTION FACTOR 3C POLYPEPTIDE 1"/>
    <property type="match status" value="1"/>
</dbReference>
<dbReference type="GO" id="GO:0000127">
    <property type="term" value="C:transcription factor TFIIIC complex"/>
    <property type="evidence" value="ECO:0007669"/>
    <property type="project" value="InterPro"/>
</dbReference>
<evidence type="ECO:0000313" key="10">
    <source>
        <dbReference type="Proteomes" id="UP000001819"/>
    </source>
</evidence>
<evidence type="ECO:0000256" key="3">
    <source>
        <dbReference type="ARBA" id="ARBA00023125"/>
    </source>
</evidence>
<dbReference type="GO" id="GO:0042791">
    <property type="term" value="P:5S class rRNA transcription by RNA polymerase III"/>
    <property type="evidence" value="ECO:0007669"/>
    <property type="project" value="TreeGrafter"/>
</dbReference>
<dbReference type="InterPro" id="IPR007309">
    <property type="entry name" value="TFIIIC_Bblock-bd"/>
</dbReference>
<dbReference type="InterPro" id="IPR044210">
    <property type="entry name" value="Tfc3-like"/>
</dbReference>